<dbReference type="AlphaFoldDB" id="A0A645HTN7"/>
<evidence type="ECO:0000313" key="1">
    <source>
        <dbReference type="EMBL" id="MPN42220.1"/>
    </source>
</evidence>
<gene>
    <name evidence="1" type="ORF">SDC9_189776</name>
</gene>
<reference evidence="1" key="1">
    <citation type="submission" date="2019-08" db="EMBL/GenBank/DDBJ databases">
        <authorList>
            <person name="Kucharzyk K."/>
            <person name="Murdoch R.W."/>
            <person name="Higgins S."/>
            <person name="Loffler F."/>
        </authorList>
    </citation>
    <scope>NUCLEOTIDE SEQUENCE</scope>
</reference>
<sequence>MQAKAQVTAAARAGDLFGGGGQGADEPVWLLSGVDPADQVLTAVGQHRRQFRRRDFVLPGGEDGVGQAAGRFIGHRRESVPATR</sequence>
<name>A0A645HTN7_9ZZZZ</name>
<organism evidence="1">
    <name type="scientific">bioreactor metagenome</name>
    <dbReference type="NCBI Taxonomy" id="1076179"/>
    <lineage>
        <taxon>unclassified sequences</taxon>
        <taxon>metagenomes</taxon>
        <taxon>ecological metagenomes</taxon>
    </lineage>
</organism>
<comment type="caution">
    <text evidence="1">The sequence shown here is derived from an EMBL/GenBank/DDBJ whole genome shotgun (WGS) entry which is preliminary data.</text>
</comment>
<proteinExistence type="predicted"/>
<dbReference type="EMBL" id="VSSQ01099809">
    <property type="protein sequence ID" value="MPN42220.1"/>
    <property type="molecule type" value="Genomic_DNA"/>
</dbReference>
<protein>
    <submittedName>
        <fullName evidence="1">Uncharacterized protein</fullName>
    </submittedName>
</protein>
<accession>A0A645HTN7</accession>